<accession>A0A7J6TZ64</accession>
<gene>
    <name evidence="1" type="ORF">FOZ63_025949</name>
</gene>
<evidence type="ECO:0000313" key="1">
    <source>
        <dbReference type="EMBL" id="KAF4749881.1"/>
    </source>
</evidence>
<evidence type="ECO:0000313" key="2">
    <source>
        <dbReference type="Proteomes" id="UP000553632"/>
    </source>
</evidence>
<feature type="non-terminal residue" evidence="1">
    <location>
        <position position="290"/>
    </location>
</feature>
<dbReference type="Proteomes" id="UP000553632">
    <property type="component" value="Unassembled WGS sequence"/>
</dbReference>
<reference evidence="1 2" key="1">
    <citation type="submission" date="2020-04" db="EMBL/GenBank/DDBJ databases">
        <title>Perkinsus olseni comparative genomics.</title>
        <authorList>
            <person name="Bogema D.R."/>
        </authorList>
    </citation>
    <scope>NUCLEOTIDE SEQUENCE [LARGE SCALE GENOMIC DNA]</scope>
    <source>
        <strain evidence="1 2">ATCC PRA-207</strain>
    </source>
</reference>
<dbReference type="EMBL" id="JABANO010007570">
    <property type="protein sequence ID" value="KAF4749881.1"/>
    <property type="molecule type" value="Genomic_DNA"/>
</dbReference>
<feature type="non-terminal residue" evidence="1">
    <location>
        <position position="1"/>
    </location>
</feature>
<proteinExistence type="predicted"/>
<keyword evidence="2" id="KW-1185">Reference proteome</keyword>
<dbReference type="AlphaFoldDB" id="A0A7J6TZ64"/>
<sequence>TVLGFLETPGDDPPSVIDVAETKYPKGNSSSEEDPFKFAFIADENALRLLNNPLINEMSKTADNTTRSPPPLKVHLMRKLSSEVLEGYVEKLNRSKELYCMLGASSRGYTWPKFTGDGLMFLAESEAHLSRESPEDAFVLKAMDAEIFEYDPGAGWVVNPEFNGNRLRELLSRSQRAVPSKGEKAEDTCKRQLKFYNFPVASSERDRLIAVVIVCNTLIGYVEDSDDRLNVLDVAHVEYPNGNNSYVKYTVLADEELLRGFNNSQIRGFLKTKDFKARTPPSLKSQLMHR</sequence>
<comment type="caution">
    <text evidence="1">The sequence shown here is derived from an EMBL/GenBank/DDBJ whole genome shotgun (WGS) entry which is preliminary data.</text>
</comment>
<organism evidence="1 2">
    <name type="scientific">Perkinsus olseni</name>
    <name type="common">Perkinsus atlanticus</name>
    <dbReference type="NCBI Taxonomy" id="32597"/>
    <lineage>
        <taxon>Eukaryota</taxon>
        <taxon>Sar</taxon>
        <taxon>Alveolata</taxon>
        <taxon>Perkinsozoa</taxon>
        <taxon>Perkinsea</taxon>
        <taxon>Perkinsida</taxon>
        <taxon>Perkinsidae</taxon>
        <taxon>Perkinsus</taxon>
    </lineage>
</organism>
<name>A0A7J6TZ64_PEROL</name>
<protein>
    <submittedName>
        <fullName evidence="1">Uncharacterized protein</fullName>
    </submittedName>
</protein>